<dbReference type="Proteomes" id="UP000574067">
    <property type="component" value="Unassembled WGS sequence"/>
</dbReference>
<reference evidence="1 2" key="1">
    <citation type="submission" date="2020-04" db="EMBL/GenBank/DDBJ databases">
        <title>Azohydromonas sp. isolated from soil.</title>
        <authorList>
            <person name="Dahal R.H."/>
        </authorList>
    </citation>
    <scope>NUCLEOTIDE SEQUENCE [LARGE SCALE GENOMIC DNA]</scope>
    <source>
        <strain evidence="1 2">G-1-1-14</strain>
    </source>
</reference>
<evidence type="ECO:0000313" key="1">
    <source>
        <dbReference type="EMBL" id="NML17451.1"/>
    </source>
</evidence>
<sequence>MAKHETLLEMAQRHVAETKTRVDRQAALVAQLIRQGRDTVEAQALLASLESTLHVMCEVLTRQQAREARQRLRPLRRR</sequence>
<evidence type="ECO:0000313" key="2">
    <source>
        <dbReference type="Proteomes" id="UP000574067"/>
    </source>
</evidence>
<organism evidence="1 2">
    <name type="scientific">Azohydromonas caseinilytica</name>
    <dbReference type="NCBI Taxonomy" id="2728836"/>
    <lineage>
        <taxon>Bacteria</taxon>
        <taxon>Pseudomonadati</taxon>
        <taxon>Pseudomonadota</taxon>
        <taxon>Betaproteobacteria</taxon>
        <taxon>Burkholderiales</taxon>
        <taxon>Sphaerotilaceae</taxon>
        <taxon>Azohydromonas</taxon>
    </lineage>
</organism>
<name>A0A848FHX6_9BURK</name>
<comment type="caution">
    <text evidence="1">The sequence shown here is derived from an EMBL/GenBank/DDBJ whole genome shotgun (WGS) entry which is preliminary data.</text>
</comment>
<dbReference type="AlphaFoldDB" id="A0A848FHX6"/>
<gene>
    <name evidence="1" type="ORF">HHL10_20995</name>
</gene>
<proteinExistence type="predicted"/>
<protein>
    <submittedName>
        <fullName evidence="1">Uncharacterized protein</fullName>
    </submittedName>
</protein>
<keyword evidence="2" id="KW-1185">Reference proteome</keyword>
<dbReference type="EMBL" id="JABBFW010000018">
    <property type="protein sequence ID" value="NML17451.1"/>
    <property type="molecule type" value="Genomic_DNA"/>
</dbReference>
<dbReference type="RefSeq" id="WP_169162349.1">
    <property type="nucleotide sequence ID" value="NZ_JABBFW010000018.1"/>
</dbReference>
<accession>A0A848FHX6</accession>